<feature type="region of interest" description="Disordered" evidence="1">
    <location>
        <begin position="1"/>
        <end position="41"/>
    </location>
</feature>
<evidence type="ECO:0000313" key="3">
    <source>
        <dbReference type="Proteomes" id="UP000837857"/>
    </source>
</evidence>
<protein>
    <submittedName>
        <fullName evidence="2">Uncharacterized protein</fullName>
    </submittedName>
</protein>
<name>A0ABN8I417_9NEOP</name>
<evidence type="ECO:0000313" key="2">
    <source>
        <dbReference type="EMBL" id="CAH2047514.1"/>
    </source>
</evidence>
<dbReference type="EMBL" id="OW152829">
    <property type="protein sequence ID" value="CAH2047514.1"/>
    <property type="molecule type" value="Genomic_DNA"/>
</dbReference>
<organism evidence="2 3">
    <name type="scientific">Iphiclides podalirius</name>
    <name type="common">scarce swallowtail</name>
    <dbReference type="NCBI Taxonomy" id="110791"/>
    <lineage>
        <taxon>Eukaryota</taxon>
        <taxon>Metazoa</taxon>
        <taxon>Ecdysozoa</taxon>
        <taxon>Arthropoda</taxon>
        <taxon>Hexapoda</taxon>
        <taxon>Insecta</taxon>
        <taxon>Pterygota</taxon>
        <taxon>Neoptera</taxon>
        <taxon>Endopterygota</taxon>
        <taxon>Lepidoptera</taxon>
        <taxon>Glossata</taxon>
        <taxon>Ditrysia</taxon>
        <taxon>Papilionoidea</taxon>
        <taxon>Papilionidae</taxon>
        <taxon>Papilioninae</taxon>
        <taxon>Iphiclides</taxon>
    </lineage>
</organism>
<accession>A0ABN8I417</accession>
<gene>
    <name evidence="2" type="ORF">IPOD504_LOCUS5811</name>
</gene>
<feature type="compositionally biased region" description="Polar residues" evidence="1">
    <location>
        <begin position="27"/>
        <end position="37"/>
    </location>
</feature>
<dbReference type="Proteomes" id="UP000837857">
    <property type="component" value="Chromosome 17"/>
</dbReference>
<reference evidence="2" key="1">
    <citation type="submission" date="2022-03" db="EMBL/GenBank/DDBJ databases">
        <authorList>
            <person name="Martin H S."/>
        </authorList>
    </citation>
    <scope>NUCLEOTIDE SEQUENCE</scope>
</reference>
<proteinExistence type="predicted"/>
<keyword evidence="3" id="KW-1185">Reference proteome</keyword>
<sequence>MPVAKSSIPKWGPTAAAPITFERNLERSPSSEGNQREQLVVRRGNGLRRAVHGAAFKRELNYCTSRIYQRPVNNRPEKQRSPPEGLNFAFKSALRPQFRLHSHPEIDGVGAIAAFKGDERFWR</sequence>
<feature type="non-terminal residue" evidence="2">
    <location>
        <position position="1"/>
    </location>
</feature>
<evidence type="ECO:0000256" key="1">
    <source>
        <dbReference type="SAM" id="MobiDB-lite"/>
    </source>
</evidence>